<evidence type="ECO:0000313" key="2">
    <source>
        <dbReference type="EMBL" id="CDI86672.1"/>
    </source>
</evidence>
<sequence length="585" mass="62056">MLQALLPVMLPLLPLRRQSKCFCLMPRAESVVLPADGLPAAEAAAAAAGGAAGDAARDPMTIWKAAKLPGPRPNGEGTRALVVQKEVAQHAGDTNALKHERFLLLLLLLANLFPLRALLHQLPLLIFREAGRGAYRQQRYLITQQQEKKQLQQVPREVPAAATAAGKSVSPEGLVASATALNIQRSGQRRLPSAALFDNAATGEEAAATSAATSASDFVTNISCLNPPTAAAAVSQTLHAAAAEQRGRQLQLQGALKKLRDQQQLLLLRMQQEGQHTPPVAVDSSPAFQGLGGRRLRVVRSTVINKSSSNITDSCGSSSARGSITGFAKSISSSLPPSWQRVGDEAAGAGATARSARMPAATAAAAQGRTTAATKIATTTSGQSVFHRDLTFPAIERYTRGRHARGSCCSLGAPVGHAASAEKTCSTCCESTSYRCSYNRNSNSRHIAAVNYIGKRGMSSQRCCGREPNREKNPSTSQQQQQQQLGRPPQTASRLSALEGNDSNASNSNSCAGQQRAYASGSSSSIRQRQQQMRYCSTSSSGRLIRSTGGRSCTNMRGSSSTFLRPHSDRKLPKTQGYRDCMIGN</sequence>
<dbReference type="VEuPathDB" id="ToxoDB:EPH_0074280"/>
<feature type="compositionally biased region" description="Polar residues" evidence="1">
    <location>
        <begin position="549"/>
        <end position="563"/>
    </location>
</feature>
<feature type="region of interest" description="Disordered" evidence="1">
    <location>
        <begin position="459"/>
        <end position="574"/>
    </location>
</feature>
<dbReference type="AlphaFoldDB" id="U6H477"/>
<name>U6H477_9EIME</name>
<keyword evidence="3" id="KW-1185">Reference proteome</keyword>
<evidence type="ECO:0000313" key="3">
    <source>
        <dbReference type="Proteomes" id="UP000018201"/>
    </source>
</evidence>
<protein>
    <submittedName>
        <fullName evidence="2">Uncharacterized protein</fullName>
    </submittedName>
</protein>
<gene>
    <name evidence="2" type="ORF">EPH_0074280</name>
</gene>
<feature type="compositionally biased region" description="Basic and acidic residues" evidence="1">
    <location>
        <begin position="464"/>
        <end position="473"/>
    </location>
</feature>
<organism evidence="2 3">
    <name type="scientific">Eimeria praecox</name>
    <dbReference type="NCBI Taxonomy" id="51316"/>
    <lineage>
        <taxon>Eukaryota</taxon>
        <taxon>Sar</taxon>
        <taxon>Alveolata</taxon>
        <taxon>Apicomplexa</taxon>
        <taxon>Conoidasida</taxon>
        <taxon>Coccidia</taxon>
        <taxon>Eucoccidiorida</taxon>
        <taxon>Eimeriorina</taxon>
        <taxon>Eimeriidae</taxon>
        <taxon>Eimeria</taxon>
    </lineage>
</organism>
<reference evidence="2" key="2">
    <citation type="submission" date="2013-10" db="EMBL/GenBank/DDBJ databases">
        <authorList>
            <person name="Aslett M."/>
        </authorList>
    </citation>
    <scope>NUCLEOTIDE SEQUENCE [LARGE SCALE GENOMIC DNA]</scope>
    <source>
        <strain evidence="2">Houghton</strain>
    </source>
</reference>
<accession>U6H477</accession>
<feature type="compositionally biased region" description="Low complexity" evidence="1">
    <location>
        <begin position="501"/>
        <end position="532"/>
    </location>
</feature>
<feature type="compositionally biased region" description="Polar residues" evidence="1">
    <location>
        <begin position="533"/>
        <end position="542"/>
    </location>
</feature>
<proteinExistence type="predicted"/>
<dbReference type="EMBL" id="HG695838">
    <property type="protein sequence ID" value="CDI86672.1"/>
    <property type="molecule type" value="Genomic_DNA"/>
</dbReference>
<evidence type="ECO:0000256" key="1">
    <source>
        <dbReference type="SAM" id="MobiDB-lite"/>
    </source>
</evidence>
<reference evidence="2" key="1">
    <citation type="submission" date="2013-10" db="EMBL/GenBank/DDBJ databases">
        <title>Genomic analysis of the causative agents of coccidiosis in chickens.</title>
        <authorList>
            <person name="Reid A.J."/>
            <person name="Blake D."/>
            <person name="Billington K."/>
            <person name="Browne H."/>
            <person name="Dunn M."/>
            <person name="Hung S."/>
            <person name="Kawahara F."/>
            <person name="Miranda-Saavedra D."/>
            <person name="Mourier T."/>
            <person name="Nagra H."/>
            <person name="Otto T.D."/>
            <person name="Rawlings N."/>
            <person name="Sanchez A."/>
            <person name="Sanders M."/>
            <person name="Subramaniam C."/>
            <person name="Tay Y."/>
            <person name="Dear P."/>
            <person name="Doerig C."/>
            <person name="Gruber A."/>
            <person name="Parkinson J."/>
            <person name="Shirley M."/>
            <person name="Wan K.L."/>
            <person name="Berriman M."/>
            <person name="Tomley F."/>
            <person name="Pain A."/>
        </authorList>
    </citation>
    <scope>NUCLEOTIDE SEQUENCE [LARGE SCALE GENOMIC DNA]</scope>
    <source>
        <strain evidence="2">Houghton</strain>
    </source>
</reference>
<dbReference type="Proteomes" id="UP000018201">
    <property type="component" value="Unassembled WGS sequence"/>
</dbReference>